<name>A0A238XW45_9RHOB</name>
<dbReference type="AlphaFoldDB" id="A0A238XW45"/>
<protein>
    <submittedName>
        <fullName evidence="5">Ribosomal protein S18 acetylase RimI</fullName>
    </submittedName>
</protein>
<evidence type="ECO:0000256" key="2">
    <source>
        <dbReference type="ARBA" id="ARBA00023315"/>
    </source>
</evidence>
<evidence type="ECO:0000259" key="4">
    <source>
        <dbReference type="PROSITE" id="PS51186"/>
    </source>
</evidence>
<dbReference type="Proteomes" id="UP000198417">
    <property type="component" value="Unassembled WGS sequence"/>
</dbReference>
<keyword evidence="2" id="KW-0012">Acyltransferase</keyword>
<sequence>MNFLLRPARSTDAGSLAAMMTAAVAENPWKPRLHTGAEDIAFVGHMIDRGWVTVAEDLEEQRPLGFLAQDGAEVNALFVALSARNKGVGRALLDNAKTTSDTLTLWTFEANTGAQRFYRREGFTEVRRTDGRDNDEGLPDVLFRWQKPTMKSAPDPAEKAQP</sequence>
<organism evidence="5 6">
    <name type="scientific">Puniceibacterium sediminis</name>
    <dbReference type="NCBI Taxonomy" id="1608407"/>
    <lineage>
        <taxon>Bacteria</taxon>
        <taxon>Pseudomonadati</taxon>
        <taxon>Pseudomonadota</taxon>
        <taxon>Alphaproteobacteria</taxon>
        <taxon>Rhodobacterales</taxon>
        <taxon>Paracoccaceae</taxon>
        <taxon>Puniceibacterium</taxon>
    </lineage>
</organism>
<evidence type="ECO:0000313" key="6">
    <source>
        <dbReference type="Proteomes" id="UP000198417"/>
    </source>
</evidence>
<dbReference type="CDD" id="cd04301">
    <property type="entry name" value="NAT_SF"/>
    <property type="match status" value="1"/>
</dbReference>
<feature type="domain" description="N-acetyltransferase" evidence="4">
    <location>
        <begin position="3"/>
        <end position="148"/>
    </location>
</feature>
<dbReference type="RefSeq" id="WP_089271657.1">
    <property type="nucleotide sequence ID" value="NZ_FZNN01000013.1"/>
</dbReference>
<dbReference type="InterPro" id="IPR000182">
    <property type="entry name" value="GNAT_dom"/>
</dbReference>
<dbReference type="PANTHER" id="PTHR43877">
    <property type="entry name" value="AMINOALKYLPHOSPHONATE N-ACETYLTRANSFERASE-RELATED-RELATED"/>
    <property type="match status" value="1"/>
</dbReference>
<gene>
    <name evidence="5" type="ORF">SAMN06265370_11382</name>
</gene>
<evidence type="ECO:0000256" key="3">
    <source>
        <dbReference type="SAM" id="MobiDB-lite"/>
    </source>
</evidence>
<dbReference type="InterPro" id="IPR016181">
    <property type="entry name" value="Acyl_CoA_acyltransferase"/>
</dbReference>
<dbReference type="Gene3D" id="3.40.630.30">
    <property type="match status" value="1"/>
</dbReference>
<dbReference type="PANTHER" id="PTHR43877:SF2">
    <property type="entry name" value="AMINOALKYLPHOSPHONATE N-ACETYLTRANSFERASE-RELATED"/>
    <property type="match status" value="1"/>
</dbReference>
<keyword evidence="6" id="KW-1185">Reference proteome</keyword>
<keyword evidence="5" id="KW-0687">Ribonucleoprotein</keyword>
<keyword evidence="5" id="KW-0689">Ribosomal protein</keyword>
<dbReference type="SUPFAM" id="SSF55729">
    <property type="entry name" value="Acyl-CoA N-acyltransferases (Nat)"/>
    <property type="match status" value="1"/>
</dbReference>
<proteinExistence type="predicted"/>
<dbReference type="EMBL" id="FZNN01000013">
    <property type="protein sequence ID" value="SNR63276.1"/>
    <property type="molecule type" value="Genomic_DNA"/>
</dbReference>
<dbReference type="GO" id="GO:0005840">
    <property type="term" value="C:ribosome"/>
    <property type="evidence" value="ECO:0007669"/>
    <property type="project" value="UniProtKB-KW"/>
</dbReference>
<dbReference type="PROSITE" id="PS51186">
    <property type="entry name" value="GNAT"/>
    <property type="match status" value="1"/>
</dbReference>
<dbReference type="InterPro" id="IPR050832">
    <property type="entry name" value="Bact_Acetyltransf"/>
</dbReference>
<feature type="region of interest" description="Disordered" evidence="3">
    <location>
        <begin position="128"/>
        <end position="162"/>
    </location>
</feature>
<reference evidence="5 6" key="1">
    <citation type="submission" date="2017-06" db="EMBL/GenBank/DDBJ databases">
        <authorList>
            <person name="Kim H.J."/>
            <person name="Triplett B.A."/>
        </authorList>
    </citation>
    <scope>NUCLEOTIDE SEQUENCE [LARGE SCALE GENOMIC DNA]</scope>
    <source>
        <strain evidence="5 6">DSM 29052</strain>
    </source>
</reference>
<keyword evidence="1" id="KW-0808">Transferase</keyword>
<dbReference type="GO" id="GO:0016747">
    <property type="term" value="F:acyltransferase activity, transferring groups other than amino-acyl groups"/>
    <property type="evidence" value="ECO:0007669"/>
    <property type="project" value="InterPro"/>
</dbReference>
<accession>A0A238XW45</accession>
<evidence type="ECO:0000313" key="5">
    <source>
        <dbReference type="EMBL" id="SNR63276.1"/>
    </source>
</evidence>
<dbReference type="OrthoDB" id="9797417at2"/>
<dbReference type="Pfam" id="PF13508">
    <property type="entry name" value="Acetyltransf_7"/>
    <property type="match status" value="1"/>
</dbReference>
<evidence type="ECO:0000256" key="1">
    <source>
        <dbReference type="ARBA" id="ARBA00022679"/>
    </source>
</evidence>